<dbReference type="STRING" id="62062.ENSHHUP00000036136"/>
<evidence type="ECO:0000256" key="1">
    <source>
        <dbReference type="SAM" id="Phobius"/>
    </source>
</evidence>
<keyword evidence="3" id="KW-1185">Reference proteome</keyword>
<dbReference type="Proteomes" id="UP000314982">
    <property type="component" value="Unassembled WGS sequence"/>
</dbReference>
<dbReference type="GO" id="GO:2000051">
    <property type="term" value="P:negative regulation of non-canonical Wnt signaling pathway"/>
    <property type="evidence" value="ECO:0007669"/>
    <property type="project" value="TreeGrafter"/>
</dbReference>
<dbReference type="PANTHER" id="PTHR22605">
    <property type="entry name" value="RZ-TYPE DOMAIN-CONTAINING PROTEIN"/>
    <property type="match status" value="1"/>
</dbReference>
<protein>
    <submittedName>
        <fullName evidence="2">Uncharacterized protein</fullName>
    </submittedName>
</protein>
<dbReference type="GO" id="GO:0005829">
    <property type="term" value="C:cytosol"/>
    <property type="evidence" value="ECO:0007669"/>
    <property type="project" value="TreeGrafter"/>
</dbReference>
<dbReference type="Ensembl" id="ENSHHUT00000037576.1">
    <property type="protein sequence ID" value="ENSHHUP00000036136.1"/>
    <property type="gene ID" value="ENSHHUG00000022705.1"/>
</dbReference>
<dbReference type="GO" id="GO:0004842">
    <property type="term" value="F:ubiquitin-protein transferase activity"/>
    <property type="evidence" value="ECO:0007669"/>
    <property type="project" value="InterPro"/>
</dbReference>
<sequence length="283" mass="31956">MYAHSSFPLWDLKGPFCFKVKFLNPPYPTLFPFTGLGGSLPSYAPLCPALCLQLFCLSVSLFVILPVYLSVCHSICCSVCQESLKGSVSGAMRTGLRSYTDVCDAVFAMEIGLRFLGKTSGVPKAPLLSYLTESLKMGPQISSSVAKVLGESRLEHSTFTWQLLTCWKSELMLSRGQDPFHRLPSEFQQKLSEEERRELRVFFSGTDIDILSLELHEILLLKTNIQTFSDQAYLPHWDIRSTLDNHLDKKRHPPLPGLDSLPEDITLDKGADMWRMAVEFRKR</sequence>
<evidence type="ECO:0000313" key="2">
    <source>
        <dbReference type="Ensembl" id="ENSHHUP00000036136.1"/>
    </source>
</evidence>
<dbReference type="GeneTree" id="ENSGT00630000089884"/>
<dbReference type="GO" id="GO:0016020">
    <property type="term" value="C:membrane"/>
    <property type="evidence" value="ECO:0007669"/>
    <property type="project" value="TreeGrafter"/>
</dbReference>
<keyword evidence="1" id="KW-0812">Transmembrane</keyword>
<dbReference type="InterPro" id="IPR031248">
    <property type="entry name" value="RNF213"/>
</dbReference>
<keyword evidence="1" id="KW-1133">Transmembrane helix</keyword>
<reference evidence="2" key="2">
    <citation type="submission" date="2025-08" db="UniProtKB">
        <authorList>
            <consortium name="Ensembl"/>
        </authorList>
    </citation>
    <scope>IDENTIFICATION</scope>
</reference>
<evidence type="ECO:0000313" key="3">
    <source>
        <dbReference type="Proteomes" id="UP000314982"/>
    </source>
</evidence>
<dbReference type="PANTHER" id="PTHR22605:SF21">
    <property type="entry name" value="E3 UBIQUITIN-PROTEIN LIGASE RNF213-BETA"/>
    <property type="match status" value="1"/>
</dbReference>
<accession>A0A4W5MBN5</accession>
<organism evidence="2 3">
    <name type="scientific">Hucho hucho</name>
    <name type="common">huchen</name>
    <dbReference type="NCBI Taxonomy" id="62062"/>
    <lineage>
        <taxon>Eukaryota</taxon>
        <taxon>Metazoa</taxon>
        <taxon>Chordata</taxon>
        <taxon>Craniata</taxon>
        <taxon>Vertebrata</taxon>
        <taxon>Euteleostomi</taxon>
        <taxon>Actinopterygii</taxon>
        <taxon>Neopterygii</taxon>
        <taxon>Teleostei</taxon>
        <taxon>Protacanthopterygii</taxon>
        <taxon>Salmoniformes</taxon>
        <taxon>Salmonidae</taxon>
        <taxon>Salmoninae</taxon>
        <taxon>Hucho</taxon>
    </lineage>
</organism>
<dbReference type="GO" id="GO:0002040">
    <property type="term" value="P:sprouting angiogenesis"/>
    <property type="evidence" value="ECO:0007669"/>
    <property type="project" value="TreeGrafter"/>
</dbReference>
<dbReference type="AlphaFoldDB" id="A0A4W5MBN5"/>
<reference evidence="3" key="1">
    <citation type="submission" date="2018-06" db="EMBL/GenBank/DDBJ databases">
        <title>Genome assembly of Danube salmon.</title>
        <authorList>
            <person name="Macqueen D.J."/>
            <person name="Gundappa M.K."/>
        </authorList>
    </citation>
    <scope>NUCLEOTIDE SEQUENCE [LARGE SCALE GENOMIC DNA]</scope>
</reference>
<name>A0A4W5MBN5_9TELE</name>
<reference evidence="2" key="3">
    <citation type="submission" date="2025-09" db="UniProtKB">
        <authorList>
            <consortium name="Ensembl"/>
        </authorList>
    </citation>
    <scope>IDENTIFICATION</scope>
</reference>
<keyword evidence="1" id="KW-0472">Membrane</keyword>
<dbReference type="GO" id="GO:0005730">
    <property type="term" value="C:nucleolus"/>
    <property type="evidence" value="ECO:0007669"/>
    <property type="project" value="TreeGrafter"/>
</dbReference>
<proteinExistence type="predicted"/>
<dbReference type="GO" id="GO:0016887">
    <property type="term" value="F:ATP hydrolysis activity"/>
    <property type="evidence" value="ECO:0007669"/>
    <property type="project" value="InterPro"/>
</dbReference>
<feature type="transmembrane region" description="Helical" evidence="1">
    <location>
        <begin position="49"/>
        <end position="69"/>
    </location>
</feature>
<dbReference type="GO" id="GO:0006511">
    <property type="term" value="P:ubiquitin-dependent protein catabolic process"/>
    <property type="evidence" value="ECO:0007669"/>
    <property type="project" value="TreeGrafter"/>
</dbReference>